<dbReference type="Proteomes" id="UP000277212">
    <property type="component" value="Unassembled WGS sequence"/>
</dbReference>
<dbReference type="OrthoDB" id="4971308at2759"/>
<sequence length="87" mass="10093">MTSWRFGRSKRPEWILQPDVVIHSSSFDPYRTKHEFDKVLGVGEWKVDNAPLTDRYDFYVRQSLTGDVVAMINSIAAGNSPCYYRGY</sequence>
<protein>
    <submittedName>
        <fullName evidence="1">Uncharacterized protein</fullName>
    </submittedName>
</protein>
<comment type="caution">
    <text evidence="1">The sequence shown here is derived from an EMBL/GenBank/DDBJ whole genome shotgun (WGS) entry which is preliminary data.</text>
</comment>
<gene>
    <name evidence="1" type="ORF">CDV36_000537</name>
</gene>
<evidence type="ECO:0000313" key="1">
    <source>
        <dbReference type="EMBL" id="RMJ19765.1"/>
    </source>
</evidence>
<evidence type="ECO:0000313" key="2">
    <source>
        <dbReference type="Proteomes" id="UP000277212"/>
    </source>
</evidence>
<keyword evidence="2" id="KW-1185">Reference proteome</keyword>
<proteinExistence type="predicted"/>
<reference evidence="1 2" key="1">
    <citation type="submission" date="2017-06" db="EMBL/GenBank/DDBJ databases">
        <title>Comparative genomic analysis of Ambrosia Fusariam Clade fungi.</title>
        <authorList>
            <person name="Stajich J.E."/>
            <person name="Carrillo J."/>
            <person name="Kijimoto T."/>
            <person name="Eskalen A."/>
            <person name="O'Donnell K."/>
            <person name="Kasson M."/>
        </authorList>
    </citation>
    <scope>NUCLEOTIDE SEQUENCE [LARGE SCALE GENOMIC DNA]</scope>
    <source>
        <strain evidence="1">UCR3666</strain>
    </source>
</reference>
<accession>A0A3M2SR42</accession>
<name>A0A3M2SR42_9HYPO</name>
<dbReference type="AlphaFoldDB" id="A0A3M2SR42"/>
<dbReference type="EMBL" id="NKUJ01000005">
    <property type="protein sequence ID" value="RMJ19765.1"/>
    <property type="molecule type" value="Genomic_DNA"/>
</dbReference>
<organism evidence="1 2">
    <name type="scientific">Fusarium kuroshium</name>
    <dbReference type="NCBI Taxonomy" id="2010991"/>
    <lineage>
        <taxon>Eukaryota</taxon>
        <taxon>Fungi</taxon>
        <taxon>Dikarya</taxon>
        <taxon>Ascomycota</taxon>
        <taxon>Pezizomycotina</taxon>
        <taxon>Sordariomycetes</taxon>
        <taxon>Hypocreomycetidae</taxon>
        <taxon>Hypocreales</taxon>
        <taxon>Nectriaceae</taxon>
        <taxon>Fusarium</taxon>
        <taxon>Fusarium solani species complex</taxon>
    </lineage>
</organism>